<organism evidence="4 5">
    <name type="scientific">Cyprinus carpio carpio</name>
    <dbReference type="NCBI Taxonomy" id="630221"/>
    <lineage>
        <taxon>Eukaryota</taxon>
        <taxon>Metazoa</taxon>
        <taxon>Chordata</taxon>
        <taxon>Craniata</taxon>
        <taxon>Vertebrata</taxon>
        <taxon>Euteleostomi</taxon>
        <taxon>Actinopterygii</taxon>
        <taxon>Neopterygii</taxon>
        <taxon>Teleostei</taxon>
        <taxon>Ostariophysi</taxon>
        <taxon>Cypriniformes</taxon>
        <taxon>Cyprinidae</taxon>
        <taxon>Cyprininae</taxon>
        <taxon>Cyprinus</taxon>
    </lineage>
</organism>
<dbReference type="Pfam" id="PF10288">
    <property type="entry name" value="CTU2"/>
    <property type="match status" value="1"/>
</dbReference>
<comment type="similarity">
    <text evidence="3">Belongs to the CTU2/NCS2 family.</text>
</comment>
<reference evidence="4" key="2">
    <citation type="submission" date="2025-09" db="UniProtKB">
        <authorList>
            <consortium name="Ensembl"/>
        </authorList>
    </citation>
    <scope>IDENTIFICATION</scope>
</reference>
<dbReference type="GO" id="GO:0016779">
    <property type="term" value="F:nucleotidyltransferase activity"/>
    <property type="evidence" value="ECO:0007669"/>
    <property type="project" value="UniProtKB-UniRule"/>
</dbReference>
<accession>A0A9J7ZTM6</accession>
<dbReference type="SUPFAM" id="SSF52402">
    <property type="entry name" value="Adenine nucleotide alpha hydrolases-like"/>
    <property type="match status" value="1"/>
</dbReference>
<evidence type="ECO:0000256" key="1">
    <source>
        <dbReference type="ARBA" id="ARBA00022490"/>
    </source>
</evidence>
<proteinExistence type="inferred from homology"/>
<dbReference type="GO" id="GO:0002143">
    <property type="term" value="P:tRNA wobble position uridine thiolation"/>
    <property type="evidence" value="ECO:0007669"/>
    <property type="project" value="TreeGrafter"/>
</dbReference>
<evidence type="ECO:0000256" key="2">
    <source>
        <dbReference type="ARBA" id="ARBA00022694"/>
    </source>
</evidence>
<evidence type="ECO:0000313" key="4">
    <source>
        <dbReference type="Ensembl" id="ENSCCRP00000133986.1"/>
    </source>
</evidence>
<dbReference type="Ensembl" id="ENSCCRT00000136895.1">
    <property type="protein sequence ID" value="ENSCCRP00000133986.1"/>
    <property type="gene ID" value="ENSCCRG00000036199.2"/>
</dbReference>
<dbReference type="GeneTree" id="ENSGT00390000008797"/>
<comment type="pathway">
    <text evidence="3">tRNA modification; 5-methoxycarbonylmethyl-2-thiouridine-tRNA biosynthesis.</text>
</comment>
<dbReference type="Gene3D" id="3.40.50.620">
    <property type="entry name" value="HUPs"/>
    <property type="match status" value="1"/>
</dbReference>
<dbReference type="PANTHER" id="PTHR20882">
    <property type="entry name" value="CYTOPLASMIC TRNA 2-THIOLATION PROTEIN 2"/>
    <property type="match status" value="1"/>
</dbReference>
<dbReference type="GO" id="GO:0016783">
    <property type="term" value="F:sulfurtransferase activity"/>
    <property type="evidence" value="ECO:0007669"/>
    <property type="project" value="TreeGrafter"/>
</dbReference>
<keyword evidence="5" id="KW-1185">Reference proteome</keyword>
<dbReference type="InterPro" id="IPR014729">
    <property type="entry name" value="Rossmann-like_a/b/a_fold"/>
</dbReference>
<dbReference type="GO" id="GO:0032447">
    <property type="term" value="P:protein urmylation"/>
    <property type="evidence" value="ECO:0007669"/>
    <property type="project" value="UniProtKB-UniRule"/>
</dbReference>
<evidence type="ECO:0000313" key="5">
    <source>
        <dbReference type="Proteomes" id="UP001108240"/>
    </source>
</evidence>
<evidence type="ECO:0000256" key="3">
    <source>
        <dbReference type="HAMAP-Rule" id="MF_03054"/>
    </source>
</evidence>
<protein>
    <recommendedName>
        <fullName evidence="3">Cytoplasmic tRNA 2-thiolation protein 2</fullName>
    </recommendedName>
</protein>
<comment type="subcellular location">
    <subcellularLocation>
        <location evidence="3">Cytoplasm</location>
    </subcellularLocation>
</comment>
<dbReference type="Proteomes" id="UP001108240">
    <property type="component" value="Unplaced"/>
</dbReference>
<sequence>MCEVEGDYNGLECNQKIPVPTLNRKCMKCKEGAAVLIIRVNDAFCRACFKEYFIHKFRAMLGKNRVIFPQEKVLLAVSGGAASCSMLSQVQEGLSREAPKKLRFMPGIIYIDDGGACGRSAEERQRSNALLKSIFTETGFPYFIVSLEQVFSLPASVLVPGTSDPDPSNLSYKQAVDQYVKEKQTLTEENVASAVAQLSIGDSVYSHKHKLALERLFSSLKTLTAKEDMLQTLRQHLILHIARENGYSKVMMGDSCSRLAVRLLSNIALGRGAALASDTGFSDPRYGDVVIVRPMRDYSSKEIAFYSRMFNVPSVFISGLDTKTHDKASIQRLTESFVTNLQSDFPSTVSTIYRTSEKLHTVMPPQSQSAEPASKCLLCLCTLDTKEDKASAFHATLVSEQLSQIKLQDLSLDAPGQSAEQCCTEGQGCGPGGCCSSNRLSSHQDLKTLLCYSCRLTIKDMVATNSLPPYIITEAEKRQKRFSLGFRSGEFAGQSSTPTPWSFNQLLVLLAVWAGAKSCWKMKSASSKSWSAEGTMKCSKISQ</sequence>
<gene>
    <name evidence="3" type="primary">CTU2</name>
    <name evidence="3" type="synonym">NCS2</name>
</gene>
<keyword evidence="1 3" id="KW-0963">Cytoplasm</keyword>
<dbReference type="InterPro" id="IPR019407">
    <property type="entry name" value="CTU2"/>
</dbReference>
<dbReference type="AlphaFoldDB" id="A0A9J7ZTM6"/>
<comment type="function">
    <text evidence="3">Plays a central role in 2-thiolation of mcm(5)S(2)U at tRNA wobble positions of tRNA(Lys), tRNA(Glu) and tRNA(Gln). May act by forming a heterodimer with CTU1/ATPBD3 that ligates sulfur from thiocarboxylated URM1 onto the uridine of tRNAs at wobble position.</text>
</comment>
<dbReference type="PANTHER" id="PTHR20882:SF14">
    <property type="entry name" value="CYTOPLASMIC TRNA 2-THIOLATION PROTEIN 2"/>
    <property type="match status" value="1"/>
</dbReference>
<reference evidence="4" key="1">
    <citation type="submission" date="2025-08" db="UniProtKB">
        <authorList>
            <consortium name="Ensembl"/>
        </authorList>
    </citation>
    <scope>IDENTIFICATION</scope>
</reference>
<name>A0A9J7ZTM6_CYPCA</name>
<dbReference type="GO" id="GO:0000049">
    <property type="term" value="F:tRNA binding"/>
    <property type="evidence" value="ECO:0007669"/>
    <property type="project" value="InterPro"/>
</dbReference>
<keyword evidence="2 3" id="KW-0819">tRNA processing</keyword>
<dbReference type="GO" id="GO:0005829">
    <property type="term" value="C:cytosol"/>
    <property type="evidence" value="ECO:0007669"/>
    <property type="project" value="TreeGrafter"/>
</dbReference>
<dbReference type="HAMAP" id="MF_03054">
    <property type="entry name" value="CTU2"/>
    <property type="match status" value="1"/>
</dbReference>